<feature type="region of interest" description="Disordered" evidence="1">
    <location>
        <begin position="1"/>
        <end position="47"/>
    </location>
</feature>
<sequence length="81" mass="9166">MPQEPDPARPHTRPSPEPPPAEANETDAPTSTVSQLVTTDQSKIDHTDPIWIHHRPFPATVSQTSRPLTKRDITKLLYYEQ</sequence>
<comment type="caution">
    <text evidence="2">The sequence shown here is derived from an EMBL/GenBank/DDBJ whole genome shotgun (WGS) entry which is preliminary data.</text>
</comment>
<name>A0A9D4KPM3_DREPO</name>
<reference evidence="2" key="2">
    <citation type="submission" date="2020-11" db="EMBL/GenBank/DDBJ databases">
        <authorList>
            <person name="McCartney M.A."/>
            <person name="Auch B."/>
            <person name="Kono T."/>
            <person name="Mallez S."/>
            <person name="Becker A."/>
            <person name="Gohl D.M."/>
            <person name="Silverstein K.A.T."/>
            <person name="Koren S."/>
            <person name="Bechman K.B."/>
            <person name="Herman A."/>
            <person name="Abrahante J.E."/>
            <person name="Garbe J."/>
        </authorList>
    </citation>
    <scope>NUCLEOTIDE SEQUENCE</scope>
    <source>
        <strain evidence="2">Duluth1</strain>
        <tissue evidence="2">Whole animal</tissue>
    </source>
</reference>
<organism evidence="2 3">
    <name type="scientific">Dreissena polymorpha</name>
    <name type="common">Zebra mussel</name>
    <name type="synonym">Mytilus polymorpha</name>
    <dbReference type="NCBI Taxonomy" id="45954"/>
    <lineage>
        <taxon>Eukaryota</taxon>
        <taxon>Metazoa</taxon>
        <taxon>Spiralia</taxon>
        <taxon>Lophotrochozoa</taxon>
        <taxon>Mollusca</taxon>
        <taxon>Bivalvia</taxon>
        <taxon>Autobranchia</taxon>
        <taxon>Heteroconchia</taxon>
        <taxon>Euheterodonta</taxon>
        <taxon>Imparidentia</taxon>
        <taxon>Neoheterodontei</taxon>
        <taxon>Myida</taxon>
        <taxon>Dreissenoidea</taxon>
        <taxon>Dreissenidae</taxon>
        <taxon>Dreissena</taxon>
    </lineage>
</organism>
<proteinExistence type="predicted"/>
<protein>
    <submittedName>
        <fullName evidence="2">Uncharacterized protein</fullName>
    </submittedName>
</protein>
<accession>A0A9D4KPM3</accession>
<dbReference type="EMBL" id="JAIWYP010000004">
    <property type="protein sequence ID" value="KAH3843445.1"/>
    <property type="molecule type" value="Genomic_DNA"/>
</dbReference>
<dbReference type="Proteomes" id="UP000828390">
    <property type="component" value="Unassembled WGS sequence"/>
</dbReference>
<keyword evidence="3" id="KW-1185">Reference proteome</keyword>
<reference evidence="2" key="1">
    <citation type="journal article" date="2019" name="bioRxiv">
        <title>The Genome of the Zebra Mussel, Dreissena polymorpha: A Resource for Invasive Species Research.</title>
        <authorList>
            <person name="McCartney M.A."/>
            <person name="Auch B."/>
            <person name="Kono T."/>
            <person name="Mallez S."/>
            <person name="Zhang Y."/>
            <person name="Obille A."/>
            <person name="Becker A."/>
            <person name="Abrahante J.E."/>
            <person name="Garbe J."/>
            <person name="Badalamenti J.P."/>
            <person name="Herman A."/>
            <person name="Mangelson H."/>
            <person name="Liachko I."/>
            <person name="Sullivan S."/>
            <person name="Sone E.D."/>
            <person name="Koren S."/>
            <person name="Silverstein K.A.T."/>
            <person name="Beckman K.B."/>
            <person name="Gohl D.M."/>
        </authorList>
    </citation>
    <scope>NUCLEOTIDE SEQUENCE</scope>
    <source>
        <strain evidence="2">Duluth1</strain>
        <tissue evidence="2">Whole animal</tissue>
    </source>
</reference>
<evidence type="ECO:0000313" key="3">
    <source>
        <dbReference type="Proteomes" id="UP000828390"/>
    </source>
</evidence>
<gene>
    <name evidence="2" type="ORF">DPMN_116963</name>
</gene>
<dbReference type="AlphaFoldDB" id="A0A9D4KPM3"/>
<feature type="compositionally biased region" description="Polar residues" evidence="1">
    <location>
        <begin position="31"/>
        <end position="41"/>
    </location>
</feature>
<evidence type="ECO:0000256" key="1">
    <source>
        <dbReference type="SAM" id="MobiDB-lite"/>
    </source>
</evidence>
<evidence type="ECO:0000313" key="2">
    <source>
        <dbReference type="EMBL" id="KAH3843445.1"/>
    </source>
</evidence>